<protein>
    <submittedName>
        <fullName evidence="2">DUF480 domain-containing protein</fullName>
    </submittedName>
</protein>
<dbReference type="EMBL" id="JAXOJX010000010">
    <property type="protein sequence ID" value="MDZ5456689.1"/>
    <property type="molecule type" value="Genomic_DNA"/>
</dbReference>
<evidence type="ECO:0000313" key="2">
    <source>
        <dbReference type="EMBL" id="MDZ5456689.1"/>
    </source>
</evidence>
<keyword evidence="3" id="KW-1185">Reference proteome</keyword>
<dbReference type="PANTHER" id="PTHR38768:SF1">
    <property type="entry name" value="UPF0502 PROTEIN YCEH"/>
    <property type="match status" value="1"/>
</dbReference>
<proteinExistence type="inferred from homology"/>
<name>A0ABU5IC40_9BURK</name>
<comment type="similarity">
    <text evidence="1">Belongs to the UPF0502 family.</text>
</comment>
<dbReference type="Gene3D" id="1.10.10.10">
    <property type="entry name" value="Winged helix-like DNA-binding domain superfamily/Winged helix DNA-binding domain"/>
    <property type="match status" value="2"/>
</dbReference>
<dbReference type="HAMAP" id="MF_01584">
    <property type="entry name" value="UPF0502"/>
    <property type="match status" value="1"/>
</dbReference>
<organism evidence="2 3">
    <name type="scientific">Azohydromonas lata</name>
    <dbReference type="NCBI Taxonomy" id="45677"/>
    <lineage>
        <taxon>Bacteria</taxon>
        <taxon>Pseudomonadati</taxon>
        <taxon>Pseudomonadota</taxon>
        <taxon>Betaproteobacteria</taxon>
        <taxon>Burkholderiales</taxon>
        <taxon>Sphaerotilaceae</taxon>
        <taxon>Azohydromonas</taxon>
    </lineage>
</organism>
<dbReference type="InterPro" id="IPR007432">
    <property type="entry name" value="DUF480"/>
</dbReference>
<dbReference type="InterPro" id="IPR036388">
    <property type="entry name" value="WH-like_DNA-bd_sf"/>
</dbReference>
<dbReference type="PANTHER" id="PTHR38768">
    <property type="entry name" value="UPF0502 PROTEIN YCEH"/>
    <property type="match status" value="1"/>
</dbReference>
<sequence length="217" mass="23239">MRDLTHAQGRVLAVLVEKQATVPDTYPLSLNALLAGCNQKTARDPVMNLTEADVLEAIEGLRELSLINEVSGTRVTRYDHNANRGLGVPGAAVALLATLLLRGPQTAAELRANCERLHRFADTSSVEGFLEELAEKSPPRVVRLARAAGAREARWAQLLTGEPSLPVAGPEELAAPKPARADEIAALRAEVAELRALVLRMAAELGMDPQLNSESTT</sequence>
<gene>
    <name evidence="2" type="ORF">SM757_08880</name>
</gene>
<dbReference type="Pfam" id="PF04337">
    <property type="entry name" value="DUF480"/>
    <property type="match status" value="1"/>
</dbReference>
<evidence type="ECO:0000313" key="3">
    <source>
        <dbReference type="Proteomes" id="UP001293718"/>
    </source>
</evidence>
<comment type="caution">
    <text evidence="2">The sequence shown here is derived from an EMBL/GenBank/DDBJ whole genome shotgun (WGS) entry which is preliminary data.</text>
</comment>
<evidence type="ECO:0000256" key="1">
    <source>
        <dbReference type="HAMAP-Rule" id="MF_01584"/>
    </source>
</evidence>
<dbReference type="Proteomes" id="UP001293718">
    <property type="component" value="Unassembled WGS sequence"/>
</dbReference>
<dbReference type="SUPFAM" id="SSF46785">
    <property type="entry name" value="Winged helix' DNA-binding domain"/>
    <property type="match status" value="2"/>
</dbReference>
<dbReference type="InterPro" id="IPR036390">
    <property type="entry name" value="WH_DNA-bd_sf"/>
</dbReference>
<dbReference type="RefSeq" id="WP_322465146.1">
    <property type="nucleotide sequence ID" value="NZ_JAXOJX010000010.1"/>
</dbReference>
<reference evidence="2 3" key="1">
    <citation type="submission" date="2023-11" db="EMBL/GenBank/DDBJ databases">
        <title>Draft genome of Azohydromonas lata strain H1 (DSM1123), a polyhydroxyalkanoate producer.</title>
        <authorList>
            <person name="Traversa D."/>
            <person name="D'Addabbo P."/>
            <person name="Pazzani C."/>
            <person name="Manzari C."/>
            <person name="Chiara M."/>
            <person name="Scrascia M."/>
        </authorList>
    </citation>
    <scope>NUCLEOTIDE SEQUENCE [LARGE SCALE GENOMIC DNA]</scope>
    <source>
        <strain evidence="2 3">H1</strain>
    </source>
</reference>
<accession>A0ABU5IC40</accession>